<dbReference type="EMBL" id="CAUYUJ010016291">
    <property type="protein sequence ID" value="CAK0863722.1"/>
    <property type="molecule type" value="Genomic_DNA"/>
</dbReference>
<dbReference type="Proteomes" id="UP001189429">
    <property type="component" value="Unassembled WGS sequence"/>
</dbReference>
<evidence type="ECO:0008006" key="3">
    <source>
        <dbReference type="Google" id="ProtNLM"/>
    </source>
</evidence>
<reference evidence="1" key="1">
    <citation type="submission" date="2023-10" db="EMBL/GenBank/DDBJ databases">
        <authorList>
            <person name="Chen Y."/>
            <person name="Shah S."/>
            <person name="Dougan E. K."/>
            <person name="Thang M."/>
            <person name="Chan C."/>
        </authorList>
    </citation>
    <scope>NUCLEOTIDE SEQUENCE [LARGE SCALE GENOMIC DNA]</scope>
</reference>
<evidence type="ECO:0000313" key="1">
    <source>
        <dbReference type="EMBL" id="CAK0863722.1"/>
    </source>
</evidence>
<organism evidence="1 2">
    <name type="scientific">Prorocentrum cordatum</name>
    <dbReference type="NCBI Taxonomy" id="2364126"/>
    <lineage>
        <taxon>Eukaryota</taxon>
        <taxon>Sar</taxon>
        <taxon>Alveolata</taxon>
        <taxon>Dinophyceae</taxon>
        <taxon>Prorocentrales</taxon>
        <taxon>Prorocentraceae</taxon>
        <taxon>Prorocentrum</taxon>
    </lineage>
</organism>
<evidence type="ECO:0000313" key="2">
    <source>
        <dbReference type="Proteomes" id="UP001189429"/>
    </source>
</evidence>
<keyword evidence="2" id="KW-1185">Reference proteome</keyword>
<name>A0ABN9UW14_9DINO</name>
<proteinExistence type="predicted"/>
<comment type="caution">
    <text evidence="1">The sequence shown here is derived from an EMBL/GenBank/DDBJ whole genome shotgun (WGS) entry which is preliminary data.</text>
</comment>
<dbReference type="Gene3D" id="3.90.550.50">
    <property type="match status" value="1"/>
</dbReference>
<sequence>MARGALGLEGRGELSRLVTGAAARSWASPRPSRRPPGAEVFLVGRAPAGGGALGLRGDVDLGYRHAALRVLNLWHYLATHHSGSCSWFAMADADTLLNLWAVGERLRRYFRPSRRHYLGVPKVAQGPQTRLRFAQNVAVLSRALLREAAPWLRACAAELTSRGLGRGHGDVALASCLRRRGGVPVRRLGAGSEVPREPGDGYCWQGQFSWLSCCDPSVWGPAGNGLCWDASFETLKPLTLVLVEMSYAVHLRITRLN</sequence>
<protein>
    <recommendedName>
        <fullName evidence="3">Hexosyltransferase</fullName>
    </recommendedName>
</protein>
<gene>
    <name evidence="1" type="ORF">PCOR1329_LOCUS51801</name>
</gene>
<accession>A0ABN9UW14</accession>